<feature type="compositionally biased region" description="Basic and acidic residues" evidence="1">
    <location>
        <begin position="412"/>
        <end position="423"/>
    </location>
</feature>
<feature type="domain" description="CRIB" evidence="2">
    <location>
        <begin position="22"/>
        <end position="35"/>
    </location>
</feature>
<comment type="caution">
    <text evidence="3">The sequence shown here is derived from an EMBL/GenBank/DDBJ whole genome shotgun (WGS) entry which is preliminary data.</text>
</comment>
<feature type="compositionally biased region" description="Low complexity" evidence="1">
    <location>
        <begin position="399"/>
        <end position="411"/>
    </location>
</feature>
<dbReference type="GO" id="GO:0035023">
    <property type="term" value="P:regulation of Rho protein signal transduction"/>
    <property type="evidence" value="ECO:0007669"/>
    <property type="project" value="InterPro"/>
</dbReference>
<keyword evidence="4" id="KW-1185">Reference proteome</keyword>
<proteinExistence type="predicted"/>
<gene>
    <name evidence="3" type="ORF">CBOVIS_LOCUS5023</name>
</gene>
<dbReference type="AlphaFoldDB" id="A0A8S1EFE5"/>
<evidence type="ECO:0000256" key="1">
    <source>
        <dbReference type="SAM" id="MobiDB-lite"/>
    </source>
</evidence>
<dbReference type="InterPro" id="IPR039056">
    <property type="entry name" value="SPEC"/>
</dbReference>
<dbReference type="GO" id="GO:0031267">
    <property type="term" value="F:small GTPase binding"/>
    <property type="evidence" value="ECO:0007669"/>
    <property type="project" value="InterPro"/>
</dbReference>
<feature type="region of interest" description="Disordered" evidence="1">
    <location>
        <begin position="51"/>
        <end position="72"/>
    </location>
</feature>
<dbReference type="Proteomes" id="UP000494206">
    <property type="component" value="Unassembled WGS sequence"/>
</dbReference>
<dbReference type="EMBL" id="CADEPM010000003">
    <property type="protein sequence ID" value="CAB3402401.1"/>
    <property type="molecule type" value="Genomic_DNA"/>
</dbReference>
<feature type="compositionally biased region" description="Polar residues" evidence="1">
    <location>
        <begin position="57"/>
        <end position="67"/>
    </location>
</feature>
<accession>A0A8S1EFE5</accession>
<evidence type="ECO:0000259" key="2">
    <source>
        <dbReference type="PROSITE" id="PS50108"/>
    </source>
</evidence>
<sequence length="464" mass="52464">MSHDFALLPPKKSSKFLAKNMISMPNNFRHLAHMEKEDAWTVLNGNGNEGNHEYLRPSSSNGGTLSRQLDRSATREIPEIGSIRNYENLHTSHAYQNVAVKKSPKSYRAPSPPPRISKPTLNSNVDEQITETIIFRANPRPATMIENEPQPTIATPERIEAPKPNSIVLERPEFLLCFGLDDPIPVQKNPTPLHSFSPLHRPVTSQTETPILTSHSTHQTTYETPSRMGTIRSTSRQGTEILEDLDAWLDEIDEIDRKKIEEMETDEEGYPSTLTDKDFMRKLVKKYSLPIKPETIKIRHGKGRAPSIPRLENSSSENVVFRPVSEPLPPQFEAPVPPTTANQNLSRNMMDLRAIDSEDDGTIPKNLAKFISSRAHRLSDYQEPGLDRLTISSGFTDVSTTSSIPYSSNSESIHDEDVNETDKPIPLPRTKTLRFTRSVINRSLHQINTNIIISHDNWYLNDEK</sequence>
<dbReference type="PANTHER" id="PTHR13502">
    <property type="entry name" value="CDC42 SMALL EFFECTOR PROTEIN HOMOLOG"/>
    <property type="match status" value="1"/>
</dbReference>
<feature type="region of interest" description="Disordered" evidence="1">
    <location>
        <begin position="399"/>
        <end position="427"/>
    </location>
</feature>
<feature type="region of interest" description="Disordered" evidence="1">
    <location>
        <begin position="101"/>
        <end position="121"/>
    </location>
</feature>
<protein>
    <recommendedName>
        <fullName evidence="2">CRIB domain-containing protein</fullName>
    </recommendedName>
</protein>
<dbReference type="PANTHER" id="PTHR13502:SF9">
    <property type="entry name" value="CRIB DOMAIN-CONTAINING PROTEIN"/>
    <property type="match status" value="1"/>
</dbReference>
<evidence type="ECO:0000313" key="3">
    <source>
        <dbReference type="EMBL" id="CAB3402401.1"/>
    </source>
</evidence>
<evidence type="ECO:0000313" key="4">
    <source>
        <dbReference type="Proteomes" id="UP000494206"/>
    </source>
</evidence>
<name>A0A8S1EFE5_9PELO</name>
<organism evidence="3 4">
    <name type="scientific">Caenorhabditis bovis</name>
    <dbReference type="NCBI Taxonomy" id="2654633"/>
    <lineage>
        <taxon>Eukaryota</taxon>
        <taxon>Metazoa</taxon>
        <taxon>Ecdysozoa</taxon>
        <taxon>Nematoda</taxon>
        <taxon>Chromadorea</taxon>
        <taxon>Rhabditida</taxon>
        <taxon>Rhabditina</taxon>
        <taxon>Rhabditomorpha</taxon>
        <taxon>Rhabditoidea</taxon>
        <taxon>Rhabditidae</taxon>
        <taxon>Peloderinae</taxon>
        <taxon>Caenorhabditis</taxon>
    </lineage>
</organism>
<dbReference type="InterPro" id="IPR000095">
    <property type="entry name" value="CRIB_dom"/>
</dbReference>
<dbReference type="PROSITE" id="PS50108">
    <property type="entry name" value="CRIB"/>
    <property type="match status" value="1"/>
</dbReference>
<dbReference type="OrthoDB" id="5832373at2759"/>
<reference evidence="3 4" key="1">
    <citation type="submission" date="2020-04" db="EMBL/GenBank/DDBJ databases">
        <authorList>
            <person name="Laetsch R D."/>
            <person name="Stevens L."/>
            <person name="Kumar S."/>
            <person name="Blaxter L. M."/>
        </authorList>
    </citation>
    <scope>NUCLEOTIDE SEQUENCE [LARGE SCALE GENOMIC DNA]</scope>
</reference>